<reference evidence="1" key="1">
    <citation type="submission" date="2009-11" db="EMBL/GenBank/DDBJ databases">
        <authorList>
            <consortium name="The Broad Institute Genome Sequencing Platform"/>
            <person name="Ward D."/>
            <person name="Feldgarden M."/>
            <person name="Earl A."/>
            <person name="Young S.K."/>
            <person name="Zeng Q."/>
            <person name="Koehrsen M."/>
            <person name="Alvarado L."/>
            <person name="Berlin A."/>
            <person name="Bochicchio J."/>
            <person name="Borenstein D."/>
            <person name="Chapman S.B."/>
            <person name="Chen Z."/>
            <person name="Engels R."/>
            <person name="Freedman E."/>
            <person name="Gellesch M."/>
            <person name="Goldberg J."/>
            <person name="Griggs A."/>
            <person name="Gujja S."/>
            <person name="Heilman E."/>
            <person name="Heiman D."/>
            <person name="Hepburn T."/>
            <person name="Howarth C."/>
            <person name="Jen D."/>
            <person name="Larson L."/>
            <person name="Lewis B."/>
            <person name="Mehta T."/>
            <person name="Park D."/>
            <person name="Pearson M."/>
            <person name="Roberts A."/>
            <person name="Saif S."/>
            <person name="Shea T."/>
            <person name="Shenoy N."/>
            <person name="Sisk P."/>
            <person name="Stolte C."/>
            <person name="Sykes S."/>
            <person name="Thomson T."/>
            <person name="Walk T."/>
            <person name="White J."/>
            <person name="Yandava C."/>
            <person name="Izard J."/>
            <person name="Baranova O.V."/>
            <person name="Blanton J.M."/>
            <person name="Tanner A.C."/>
            <person name="Dewhirst F.E."/>
            <person name="Haas B."/>
            <person name="Nusbaum C."/>
            <person name="Birren B."/>
        </authorList>
    </citation>
    <scope>NUCLEOTIDE SEQUENCE [LARGE SCALE GENOMIC DNA]</scope>
    <source>
        <strain evidence="1">1-1 BBBD Race 1</strain>
    </source>
</reference>
<evidence type="ECO:0000313" key="1">
    <source>
        <dbReference type="EMBL" id="OAV90952.1"/>
    </source>
</evidence>
<name>A0A180GF43_PUCT1</name>
<dbReference type="Proteomes" id="UP000005240">
    <property type="component" value="Unassembled WGS sequence"/>
</dbReference>
<sequence length="296" mass="33752">MRREQCLSPTPIQLLHTRDLLSFLTKIGYPGLTHGELTTTGLYRAAHTGGEVVSKHHGQSKTLQTSNASQSFACWYSNPGLTRPLANKISLEKELFQKTLKIWHRDLSSDIKVRSHLYYALEHQYTQAGMSLQALKAKDFVRAGTGSSRSYQQATLCYVLGVAGERRARICQAEPEWQKIFPMCLEGDLFLDLKVTKEEYKAYTGNESPAATHWYCRVALVIVPHGSLGKYLPRSAFGKLWEKYDIHRALLYLGQMCSHKHIKRDHIGCFLKIEQIFTTQFELRDHAILIAAMDHR</sequence>
<evidence type="ECO:0000313" key="3">
    <source>
        <dbReference type="Proteomes" id="UP000005240"/>
    </source>
</evidence>
<proteinExistence type="predicted"/>
<protein>
    <submittedName>
        <fullName evidence="1 2">Uncharacterized protein</fullName>
    </submittedName>
</protein>
<organism evidence="1">
    <name type="scientific">Puccinia triticina (isolate 1-1 / race 1 (BBBD))</name>
    <name type="common">Brown leaf rust fungus</name>
    <dbReference type="NCBI Taxonomy" id="630390"/>
    <lineage>
        <taxon>Eukaryota</taxon>
        <taxon>Fungi</taxon>
        <taxon>Dikarya</taxon>
        <taxon>Basidiomycota</taxon>
        <taxon>Pucciniomycotina</taxon>
        <taxon>Pucciniomycetes</taxon>
        <taxon>Pucciniales</taxon>
        <taxon>Pucciniaceae</taxon>
        <taxon>Puccinia</taxon>
    </lineage>
</organism>
<keyword evidence="3" id="KW-1185">Reference proteome</keyword>
<dbReference type="VEuPathDB" id="FungiDB:PTTG_09830"/>
<accession>A0A180GF43</accession>
<evidence type="ECO:0000313" key="2">
    <source>
        <dbReference type="EnsemblFungi" id="PTTG_09830-t43_1-p1"/>
    </source>
</evidence>
<dbReference type="AlphaFoldDB" id="A0A180GF43"/>
<dbReference type="EnsemblFungi" id="PTTG_09830-t43_1">
    <property type="protein sequence ID" value="PTTG_09830-t43_1-p1"/>
    <property type="gene ID" value="PTTG_09830"/>
</dbReference>
<reference evidence="2" key="4">
    <citation type="submission" date="2025-05" db="UniProtKB">
        <authorList>
            <consortium name="EnsemblFungi"/>
        </authorList>
    </citation>
    <scope>IDENTIFICATION</scope>
    <source>
        <strain evidence="2">isolate 1-1 / race 1 (BBBD)</strain>
    </source>
</reference>
<dbReference type="EMBL" id="ADAS02000091">
    <property type="protein sequence ID" value="OAV90952.1"/>
    <property type="molecule type" value="Genomic_DNA"/>
</dbReference>
<reference evidence="2 3" key="3">
    <citation type="journal article" date="2017" name="G3 (Bethesda)">
        <title>Comparative analysis highlights variable genome content of wheat rusts and divergence of the mating loci.</title>
        <authorList>
            <person name="Cuomo C.A."/>
            <person name="Bakkeren G."/>
            <person name="Khalil H.B."/>
            <person name="Panwar V."/>
            <person name="Joly D."/>
            <person name="Linning R."/>
            <person name="Sakthikumar S."/>
            <person name="Song X."/>
            <person name="Adiconis X."/>
            <person name="Fan L."/>
            <person name="Goldberg J.M."/>
            <person name="Levin J.Z."/>
            <person name="Young S."/>
            <person name="Zeng Q."/>
            <person name="Anikster Y."/>
            <person name="Bruce M."/>
            <person name="Wang M."/>
            <person name="Yin C."/>
            <person name="McCallum B."/>
            <person name="Szabo L.J."/>
            <person name="Hulbert S."/>
            <person name="Chen X."/>
            <person name="Fellers J.P."/>
        </authorList>
    </citation>
    <scope>NUCLEOTIDE SEQUENCE</scope>
    <source>
        <strain evidence="3">Isolate 1-1 / race 1 (BBBD)</strain>
        <strain evidence="2">isolate 1-1 / race 1 (BBBD)</strain>
    </source>
</reference>
<dbReference type="OrthoDB" id="124582at2759"/>
<gene>
    <name evidence="1" type="ORF">PTTG_09830</name>
</gene>
<reference evidence="1" key="2">
    <citation type="submission" date="2016-05" db="EMBL/GenBank/DDBJ databases">
        <title>Comparative analysis highlights variable genome content of wheat rusts and divergence of the mating loci.</title>
        <authorList>
            <person name="Cuomo C.A."/>
            <person name="Bakkeren G."/>
            <person name="Szabo L."/>
            <person name="Khalil H."/>
            <person name="Joly D."/>
            <person name="Goldberg J."/>
            <person name="Young S."/>
            <person name="Zeng Q."/>
            <person name="Fellers J."/>
        </authorList>
    </citation>
    <scope>NUCLEOTIDE SEQUENCE [LARGE SCALE GENOMIC DNA]</scope>
    <source>
        <strain evidence="1">1-1 BBBD Race 1</strain>
    </source>
</reference>